<proteinExistence type="predicted"/>
<accession>A0A3N9UJK4</accession>
<dbReference type="Proteomes" id="UP000274033">
    <property type="component" value="Unassembled WGS sequence"/>
</dbReference>
<gene>
    <name evidence="1" type="ORF">EBB45_00695</name>
</gene>
<reference evidence="1 2" key="1">
    <citation type="journal article" date="2013" name="J. Microbiol.">
        <title>Lysinibacillus chungkukjangi sp. nov., isolated from Chungkukjang, Korean fermented soybean food.</title>
        <authorList>
            <person name="Kim S.J."/>
            <person name="Jang Y.H."/>
            <person name="Hamada M."/>
            <person name="Ahn J.H."/>
            <person name="Weon H.Y."/>
            <person name="Suzuki K."/>
            <person name="Whang K.S."/>
            <person name="Kwon S.W."/>
        </authorList>
    </citation>
    <scope>NUCLEOTIDE SEQUENCE [LARGE SCALE GENOMIC DNA]</scope>
    <source>
        <strain evidence="1 2">MCCC 1A12701</strain>
    </source>
</reference>
<evidence type="ECO:0000313" key="2">
    <source>
        <dbReference type="Proteomes" id="UP000274033"/>
    </source>
</evidence>
<keyword evidence="1" id="KW-0032">Aminotransferase</keyword>
<comment type="caution">
    <text evidence="1">The sequence shown here is derived from an EMBL/GenBank/DDBJ whole genome shotgun (WGS) entry which is preliminary data.</text>
</comment>
<protein>
    <submittedName>
        <fullName evidence="1">Branched-chain amino acid aminotransferase</fullName>
    </submittedName>
</protein>
<keyword evidence="1" id="KW-0808">Transferase</keyword>
<dbReference type="EMBL" id="RRCT01000001">
    <property type="protein sequence ID" value="RQW76105.1"/>
    <property type="molecule type" value="Genomic_DNA"/>
</dbReference>
<evidence type="ECO:0000313" key="1">
    <source>
        <dbReference type="EMBL" id="RQW76105.1"/>
    </source>
</evidence>
<dbReference type="GO" id="GO:0008483">
    <property type="term" value="F:transaminase activity"/>
    <property type="evidence" value="ECO:0007669"/>
    <property type="project" value="UniProtKB-KW"/>
</dbReference>
<keyword evidence="2" id="KW-1185">Reference proteome</keyword>
<dbReference type="RefSeq" id="WP_124761611.1">
    <property type="nucleotide sequence ID" value="NZ_JAFBDY010000001.1"/>
</dbReference>
<name>A0A3N9UJK4_9BACI</name>
<dbReference type="OrthoDB" id="2436979at2"/>
<dbReference type="AlphaFoldDB" id="A0A3N9UJK4"/>
<organism evidence="1 2">
    <name type="scientific">Lysinibacillus composti</name>
    <dbReference type="NCBI Taxonomy" id="720633"/>
    <lineage>
        <taxon>Bacteria</taxon>
        <taxon>Bacillati</taxon>
        <taxon>Bacillota</taxon>
        <taxon>Bacilli</taxon>
        <taxon>Bacillales</taxon>
        <taxon>Bacillaceae</taxon>
        <taxon>Lysinibacillus</taxon>
    </lineage>
</organism>
<sequence>MKFILTNALIERCDKESEEVISKEEISFLSTSLNHFKQNRNEFLYIESPAFESVNIDAISLELDDVFETYMILLGLKVQKKYLNTIKTFLDENLFGEELKNYSAAFSNEDGLWELNIPINYMDGFKEEMSIEEALDLSVNFIHSLMQIIKQQQ</sequence>